<keyword evidence="3" id="KW-1185">Reference proteome</keyword>
<dbReference type="EMBL" id="PYAT01000007">
    <property type="protein sequence ID" value="PSL36299.1"/>
    <property type="molecule type" value="Genomic_DNA"/>
</dbReference>
<dbReference type="Pfam" id="PF13789">
    <property type="entry name" value="DUF4181"/>
    <property type="match status" value="1"/>
</dbReference>
<dbReference type="RefSeq" id="WP_106533664.1">
    <property type="nucleotide sequence ID" value="NZ_PYAT01000007.1"/>
</dbReference>
<dbReference type="AlphaFoldDB" id="A0A2P8GQP7"/>
<protein>
    <submittedName>
        <fullName evidence="2">Uncharacterized protein DUF4181</fullName>
    </submittedName>
</protein>
<organism evidence="2 3">
    <name type="scientific">Planomicrobium soli</name>
    <dbReference type="NCBI Taxonomy" id="1176648"/>
    <lineage>
        <taxon>Bacteria</taxon>
        <taxon>Bacillati</taxon>
        <taxon>Bacillota</taxon>
        <taxon>Bacilli</taxon>
        <taxon>Bacillales</taxon>
        <taxon>Caryophanaceae</taxon>
        <taxon>Planomicrobium</taxon>
    </lineage>
</organism>
<keyword evidence="1" id="KW-0472">Membrane</keyword>
<evidence type="ECO:0000313" key="3">
    <source>
        <dbReference type="Proteomes" id="UP000242682"/>
    </source>
</evidence>
<feature type="transmembrane region" description="Helical" evidence="1">
    <location>
        <begin position="76"/>
        <end position="97"/>
    </location>
</feature>
<keyword evidence="1" id="KW-0812">Transmembrane</keyword>
<feature type="transmembrane region" description="Helical" evidence="1">
    <location>
        <begin position="6"/>
        <end position="24"/>
    </location>
</feature>
<evidence type="ECO:0000256" key="1">
    <source>
        <dbReference type="SAM" id="Phobius"/>
    </source>
</evidence>
<proteinExistence type="predicted"/>
<keyword evidence="1" id="KW-1133">Transmembrane helix</keyword>
<comment type="caution">
    <text evidence="2">The sequence shown here is derived from an EMBL/GenBank/DDBJ whole genome shotgun (WGS) entry which is preliminary data.</text>
</comment>
<reference evidence="2 3" key="1">
    <citation type="submission" date="2018-03" db="EMBL/GenBank/DDBJ databases">
        <title>Genomic Encyclopedia of Type Strains, Phase III (KMG-III): the genomes of soil and plant-associated and newly described type strains.</title>
        <authorList>
            <person name="Whitman W."/>
        </authorList>
    </citation>
    <scope>NUCLEOTIDE SEQUENCE [LARGE SCALE GENOMIC DNA]</scope>
    <source>
        <strain evidence="2 3">CGMCC 1.12259</strain>
    </source>
</reference>
<feature type="transmembrane region" description="Helical" evidence="1">
    <location>
        <begin position="109"/>
        <end position="128"/>
    </location>
</feature>
<name>A0A2P8GQP7_9BACL</name>
<gene>
    <name evidence="2" type="ORF">B0H99_107120</name>
</gene>
<evidence type="ECO:0000313" key="2">
    <source>
        <dbReference type="EMBL" id="PSL36299.1"/>
    </source>
</evidence>
<feature type="transmembrane region" description="Helical" evidence="1">
    <location>
        <begin position="52"/>
        <end position="70"/>
    </location>
</feature>
<dbReference type="Proteomes" id="UP000242682">
    <property type="component" value="Unassembled WGS sequence"/>
</dbReference>
<dbReference type="InterPro" id="IPR025441">
    <property type="entry name" value="DUF4181"/>
</dbReference>
<accession>A0A2P8GQP7</accession>
<dbReference type="OrthoDB" id="2428213at2"/>
<sequence length="133" mass="15650">MFWLKAGLFLLLLFALISITNFLLRKLFKIEKEKKNFFSYNHINKLHQKVDWVIRIGSMIANLTLLYLVIFKDFEIALYFIGLTLLIILDFAVRAAFEWRSSRNPKQAIITVNEMVFLVIALIAIFQFDLLGF</sequence>